<evidence type="ECO:0000256" key="2">
    <source>
        <dbReference type="ARBA" id="ARBA00008124"/>
    </source>
</evidence>
<comment type="similarity">
    <text evidence="2">Belongs to the galactose-3-O-sulfotransferase family.</text>
</comment>
<proteinExistence type="inferred from homology"/>
<accession>A0A8K0EUD6</accession>
<evidence type="ECO:0000256" key="6">
    <source>
        <dbReference type="ARBA" id="ARBA00022989"/>
    </source>
</evidence>
<keyword evidence="6 10" id="KW-1133">Transmembrane helix</keyword>
<evidence type="ECO:0000313" key="11">
    <source>
        <dbReference type="EMBL" id="CAH1266401.1"/>
    </source>
</evidence>
<organism evidence="11 12">
    <name type="scientific">Branchiostoma lanceolatum</name>
    <name type="common">Common lancelet</name>
    <name type="synonym">Amphioxus lanceolatum</name>
    <dbReference type="NCBI Taxonomy" id="7740"/>
    <lineage>
        <taxon>Eukaryota</taxon>
        <taxon>Metazoa</taxon>
        <taxon>Chordata</taxon>
        <taxon>Cephalochordata</taxon>
        <taxon>Leptocardii</taxon>
        <taxon>Amphioxiformes</taxon>
        <taxon>Branchiostomatidae</taxon>
        <taxon>Branchiostoma</taxon>
    </lineage>
</organism>
<dbReference type="InterPro" id="IPR027417">
    <property type="entry name" value="P-loop_NTPase"/>
</dbReference>
<keyword evidence="8 10" id="KW-0472">Membrane</keyword>
<evidence type="ECO:0000256" key="4">
    <source>
        <dbReference type="ARBA" id="ARBA00022692"/>
    </source>
</evidence>
<dbReference type="Gene3D" id="3.40.50.300">
    <property type="entry name" value="P-loop containing nucleotide triphosphate hydrolases"/>
    <property type="match status" value="1"/>
</dbReference>
<dbReference type="Proteomes" id="UP000838412">
    <property type="component" value="Chromosome 5"/>
</dbReference>
<evidence type="ECO:0000256" key="9">
    <source>
        <dbReference type="ARBA" id="ARBA00023180"/>
    </source>
</evidence>
<dbReference type="PANTHER" id="PTHR14647:SF87">
    <property type="entry name" value="PUTATIVE-RELATED"/>
    <property type="match status" value="1"/>
</dbReference>
<evidence type="ECO:0000256" key="3">
    <source>
        <dbReference type="ARBA" id="ARBA00022679"/>
    </source>
</evidence>
<keyword evidence="12" id="KW-1185">Reference proteome</keyword>
<dbReference type="EMBL" id="OV696690">
    <property type="protein sequence ID" value="CAH1266401.1"/>
    <property type="molecule type" value="Genomic_DNA"/>
</dbReference>
<dbReference type="PANTHER" id="PTHR14647">
    <property type="entry name" value="GALACTOSE-3-O-SULFOTRANSFERASE"/>
    <property type="match status" value="1"/>
</dbReference>
<keyword evidence="9" id="KW-0325">Glycoprotein</keyword>
<comment type="subcellular location">
    <subcellularLocation>
        <location evidence="1">Golgi apparatus membrane</location>
        <topology evidence="1">Single-pass type II membrane protein</topology>
    </subcellularLocation>
</comment>
<dbReference type="GO" id="GO:0009247">
    <property type="term" value="P:glycolipid biosynthetic process"/>
    <property type="evidence" value="ECO:0007669"/>
    <property type="project" value="InterPro"/>
</dbReference>
<dbReference type="Pfam" id="PF06990">
    <property type="entry name" value="Gal-3-0_sulfotr"/>
    <property type="match status" value="1"/>
</dbReference>
<dbReference type="OrthoDB" id="514299at2759"/>
<evidence type="ECO:0000256" key="10">
    <source>
        <dbReference type="SAM" id="Phobius"/>
    </source>
</evidence>
<keyword evidence="7" id="KW-0333">Golgi apparatus</keyword>
<evidence type="ECO:0000256" key="1">
    <source>
        <dbReference type="ARBA" id="ARBA00004323"/>
    </source>
</evidence>
<keyword evidence="3" id="KW-0808">Transferase</keyword>
<name>A0A8K0EUD6_BRALA</name>
<keyword evidence="5" id="KW-0735">Signal-anchor</keyword>
<dbReference type="GO" id="GO:0001733">
    <property type="term" value="F:galactosylceramide sulfotransferase activity"/>
    <property type="evidence" value="ECO:0007669"/>
    <property type="project" value="InterPro"/>
</dbReference>
<gene>
    <name evidence="11" type="primary">GAL3ST1</name>
    <name evidence="11" type="ORF">BLAG_LOCUS20003</name>
</gene>
<evidence type="ECO:0000256" key="7">
    <source>
        <dbReference type="ARBA" id="ARBA00023034"/>
    </source>
</evidence>
<feature type="transmembrane region" description="Helical" evidence="10">
    <location>
        <begin position="6"/>
        <end position="24"/>
    </location>
</feature>
<dbReference type="SUPFAM" id="SSF52540">
    <property type="entry name" value="P-loop containing nucleoside triphosphate hydrolases"/>
    <property type="match status" value="1"/>
</dbReference>
<evidence type="ECO:0000313" key="12">
    <source>
        <dbReference type="Proteomes" id="UP000838412"/>
    </source>
</evidence>
<dbReference type="AlphaFoldDB" id="A0A8K0EUD6"/>
<protein>
    <submittedName>
        <fullName evidence="11">GAL3ST1 protein</fullName>
    </submittedName>
</protein>
<reference evidence="11" key="1">
    <citation type="submission" date="2022-01" db="EMBL/GenBank/DDBJ databases">
        <authorList>
            <person name="Braso-Vives M."/>
        </authorList>
    </citation>
    <scope>NUCLEOTIDE SEQUENCE</scope>
</reference>
<keyword evidence="4 10" id="KW-0812">Transmembrane</keyword>
<sequence>MSDVWQQVVCGFAILVVVGLLGLLSSSLDLQKDRVYYIPSIQGSQLRVCKPKTNVAFIKTHKTGSSTMMQVFQRFGYLRNLSFVLPKSGNINGLYPYGIRDTQTYLPPEGKKFDILTYHAVYDRPRITQLLSENATFVTIIREPIGRLTSAFNYYRLAKKFRIPEPNALLKFLDNPGKYENSITENSAALIKNNMALELSFPLKNLSSKNVTIIRDFVDKISREFDLVMVMEYFDESLVLLRRLLCWDMQEILNFKYNSYKYELGNTSFSEQLIQNYRQHNAIDYALYEHFNRTLWRKIKMAGSDFREELLHFRWLQATMKTQCNRPSDDFAPIYIGETAWNAGFDIDATFCTWMKMWHMCYFTLLRDRNLRIQQYKRKVPQGPKSSATCGFYCEPYCVLCTDIKKSCTPTSTSLISTGRVSYCRTSRALLK</sequence>
<evidence type="ECO:0000256" key="8">
    <source>
        <dbReference type="ARBA" id="ARBA00023136"/>
    </source>
</evidence>
<evidence type="ECO:0000256" key="5">
    <source>
        <dbReference type="ARBA" id="ARBA00022968"/>
    </source>
</evidence>
<dbReference type="InterPro" id="IPR009729">
    <property type="entry name" value="Gal-3-0_sulfotransfrase"/>
</dbReference>
<dbReference type="GO" id="GO:0000139">
    <property type="term" value="C:Golgi membrane"/>
    <property type="evidence" value="ECO:0007669"/>
    <property type="project" value="UniProtKB-SubCell"/>
</dbReference>